<protein>
    <submittedName>
        <fullName evidence="1">Uncharacterized protein</fullName>
    </submittedName>
</protein>
<dbReference type="EMBL" id="JAVDTR010000002">
    <property type="protein sequence ID" value="MDR6722617.1"/>
    <property type="molecule type" value="Genomic_DNA"/>
</dbReference>
<gene>
    <name evidence="1" type="ORF">J2W91_001065</name>
</gene>
<evidence type="ECO:0000313" key="1">
    <source>
        <dbReference type="EMBL" id="MDR6722617.1"/>
    </source>
</evidence>
<organism evidence="1 2">
    <name type="scientific">Paenibacillus amylolyticus</name>
    <dbReference type="NCBI Taxonomy" id="1451"/>
    <lineage>
        <taxon>Bacteria</taxon>
        <taxon>Bacillati</taxon>
        <taxon>Bacillota</taxon>
        <taxon>Bacilli</taxon>
        <taxon>Bacillales</taxon>
        <taxon>Paenibacillaceae</taxon>
        <taxon>Paenibacillus</taxon>
    </lineage>
</organism>
<accession>A0AAP5LKT8</accession>
<reference evidence="1" key="1">
    <citation type="submission" date="2023-07" db="EMBL/GenBank/DDBJ databases">
        <title>Sorghum-associated microbial communities from plants grown in Nebraska, USA.</title>
        <authorList>
            <person name="Schachtman D."/>
        </authorList>
    </citation>
    <scope>NUCLEOTIDE SEQUENCE</scope>
    <source>
        <strain evidence="1">BE80</strain>
    </source>
</reference>
<dbReference type="AlphaFoldDB" id="A0AAP5LKT8"/>
<dbReference type="Proteomes" id="UP001254832">
    <property type="component" value="Unassembled WGS sequence"/>
</dbReference>
<proteinExistence type="predicted"/>
<sequence length="58" mass="6392">MLTEAADPCLMPVDFFVVSAGQDPRQLVGRKRFTVVRGEVVIDDNCKLRLIKSTAGEV</sequence>
<comment type="caution">
    <text evidence="1">The sequence shown here is derived from an EMBL/GenBank/DDBJ whole genome shotgun (WGS) entry which is preliminary data.</text>
</comment>
<evidence type="ECO:0000313" key="2">
    <source>
        <dbReference type="Proteomes" id="UP001254832"/>
    </source>
</evidence>
<name>A0AAP5LKT8_PAEAM</name>